<gene>
    <name evidence="1" type="ORF">N7Z68_05250</name>
</gene>
<protein>
    <submittedName>
        <fullName evidence="1">DNA alkylation repair protein</fullName>
    </submittedName>
</protein>
<proteinExistence type="predicted"/>
<dbReference type="EMBL" id="JAOTPO010000003">
    <property type="protein sequence ID" value="MDE5412782.1"/>
    <property type="molecule type" value="Genomic_DNA"/>
</dbReference>
<name>A0ABT5VDH6_9BACI</name>
<reference evidence="1" key="1">
    <citation type="submission" date="2024-05" db="EMBL/GenBank/DDBJ databases">
        <title>Alkalihalobacillus sp. strain MEB203 novel alkaliphilic bacterium from Lonar Lake, India.</title>
        <authorList>
            <person name="Joshi A."/>
            <person name="Thite S."/>
            <person name="Mengade P."/>
        </authorList>
    </citation>
    <scope>NUCLEOTIDE SEQUENCE</scope>
    <source>
        <strain evidence="1">MEB 203</strain>
    </source>
</reference>
<sequence length="79" mass="9110">MAEPYLCPNCKTNRSRFNRIEQIAQAVKLNPQTGDVMEEYSNEKLDPFHLPYRGPSLKIQCGACGLIEDERMFVQYGKK</sequence>
<dbReference type="Proteomes" id="UP001148125">
    <property type="component" value="Unassembled WGS sequence"/>
</dbReference>
<organism evidence="1 2">
    <name type="scientific">Alkalihalobacterium chitinilyticum</name>
    <dbReference type="NCBI Taxonomy" id="2980103"/>
    <lineage>
        <taxon>Bacteria</taxon>
        <taxon>Bacillati</taxon>
        <taxon>Bacillota</taxon>
        <taxon>Bacilli</taxon>
        <taxon>Bacillales</taxon>
        <taxon>Bacillaceae</taxon>
        <taxon>Alkalihalobacterium</taxon>
    </lineage>
</organism>
<dbReference type="RefSeq" id="WP_275117420.1">
    <property type="nucleotide sequence ID" value="NZ_JAOTPO010000003.1"/>
</dbReference>
<evidence type="ECO:0000313" key="1">
    <source>
        <dbReference type="EMBL" id="MDE5412782.1"/>
    </source>
</evidence>
<keyword evidence="2" id="KW-1185">Reference proteome</keyword>
<comment type="caution">
    <text evidence="1">The sequence shown here is derived from an EMBL/GenBank/DDBJ whole genome shotgun (WGS) entry which is preliminary data.</text>
</comment>
<evidence type="ECO:0000313" key="2">
    <source>
        <dbReference type="Proteomes" id="UP001148125"/>
    </source>
</evidence>
<accession>A0ABT5VDH6</accession>